<feature type="compositionally biased region" description="Polar residues" evidence="5">
    <location>
        <begin position="158"/>
        <end position="174"/>
    </location>
</feature>
<dbReference type="SMART" id="SM00064">
    <property type="entry name" value="FYVE"/>
    <property type="match status" value="1"/>
</dbReference>
<proteinExistence type="predicted"/>
<evidence type="ECO:0000259" key="6">
    <source>
        <dbReference type="PROSITE" id="PS50089"/>
    </source>
</evidence>
<evidence type="ECO:0000256" key="2">
    <source>
        <dbReference type="ARBA" id="ARBA00022771"/>
    </source>
</evidence>
<sequence>MGAEGVCKTHVEYLVLKMDDAGPSNQASHYEGANGVDRPLPPLPDPDPELDLYSGGDESRPEASLPHASANIGGNENEEIYENQGQSSRSELQLRSEEVASSERNFSDIKGGGSTSTHASEQLAGPARQSESPSHLSRTRSNLNPPQNNDLQPSPNLFTQAQTSSERPQNNAQSDEMPPLGEDGRPLSRPGHVRSMAMDTPMDIAIRPGTVNYNGQTSPQYRVLPGYEGAMLPRWQPDEEVTACPICGSVFTMFNRKHHCRKCGKVVCAACSPHRITIPSEYIVKPPVGVGASPPRASRPLYESMNSLSLGESSIERGERVRLCNPCVPDPNTAPPQVAPPPYSGPSIRNERSVRPDDVLPRFAEYRAVPIQNNPPLFVPDTGFARQQNAASNIRRGVEIANNTRINRVASNSSQRRPDPGSWQRSQANLGAETIYSSTAQQPNPNLPHSYYYNPTQRDLDQTRALEGIDRERRRHGFVGIDPRSTPSPVQQPTPQPAPRRVVPEEDICPVCGHEYPAAVKVSARLKEEHIQTCIEDQLQRGQGHTHTTPAVVSSTPQHSGPRIRSSTQSRRGMTKYTATARDAVAGEECQICLDDFLPSQDLALLTCFCKYHADCILGWWNEGSGHHGKCPTHDHGL</sequence>
<evidence type="ECO:0000256" key="1">
    <source>
        <dbReference type="ARBA" id="ARBA00022723"/>
    </source>
</evidence>
<dbReference type="SUPFAM" id="SSF57903">
    <property type="entry name" value="FYVE/PHD zinc finger"/>
    <property type="match status" value="1"/>
</dbReference>
<organism evidence="8 9">
    <name type="scientific">Phialocephala subalpina</name>
    <dbReference type="NCBI Taxonomy" id="576137"/>
    <lineage>
        <taxon>Eukaryota</taxon>
        <taxon>Fungi</taxon>
        <taxon>Dikarya</taxon>
        <taxon>Ascomycota</taxon>
        <taxon>Pezizomycotina</taxon>
        <taxon>Leotiomycetes</taxon>
        <taxon>Helotiales</taxon>
        <taxon>Mollisiaceae</taxon>
        <taxon>Phialocephala</taxon>
        <taxon>Phialocephala fortinii species complex</taxon>
    </lineage>
</organism>
<dbReference type="PANTHER" id="PTHR23164">
    <property type="entry name" value="EARLY ENDOSOME ANTIGEN 1"/>
    <property type="match status" value="1"/>
</dbReference>
<gene>
    <name evidence="8" type="ORF">PAC_00837</name>
</gene>
<feature type="compositionally biased region" description="Low complexity" evidence="5">
    <location>
        <begin position="82"/>
        <end position="91"/>
    </location>
</feature>
<evidence type="ECO:0000256" key="3">
    <source>
        <dbReference type="ARBA" id="ARBA00022833"/>
    </source>
</evidence>
<dbReference type="InterPro" id="IPR000306">
    <property type="entry name" value="Znf_FYVE"/>
</dbReference>
<feature type="region of interest" description="Disordered" evidence="5">
    <location>
        <begin position="329"/>
        <end position="356"/>
    </location>
</feature>
<feature type="region of interest" description="Disordered" evidence="5">
    <location>
        <begin position="471"/>
        <end position="501"/>
    </location>
</feature>
<feature type="compositionally biased region" description="Low complexity" evidence="5">
    <location>
        <begin position="141"/>
        <end position="157"/>
    </location>
</feature>
<dbReference type="STRING" id="576137.A0A1L7WDV1"/>
<feature type="compositionally biased region" description="Pro residues" evidence="5">
    <location>
        <begin position="329"/>
        <end position="344"/>
    </location>
</feature>
<keyword evidence="9" id="KW-1185">Reference proteome</keyword>
<dbReference type="SUPFAM" id="SSF57850">
    <property type="entry name" value="RING/U-box"/>
    <property type="match status" value="1"/>
</dbReference>
<keyword evidence="1" id="KW-0479">Metal-binding</keyword>
<evidence type="ECO:0000259" key="7">
    <source>
        <dbReference type="PROSITE" id="PS50178"/>
    </source>
</evidence>
<evidence type="ECO:0000256" key="5">
    <source>
        <dbReference type="SAM" id="MobiDB-lite"/>
    </source>
</evidence>
<feature type="domain" description="RING-type" evidence="6">
    <location>
        <begin position="590"/>
        <end position="635"/>
    </location>
</feature>
<dbReference type="InterPro" id="IPR017455">
    <property type="entry name" value="Znf_FYVE-rel"/>
</dbReference>
<keyword evidence="2 4" id="KW-0863">Zinc-finger</keyword>
<evidence type="ECO:0000313" key="9">
    <source>
        <dbReference type="Proteomes" id="UP000184330"/>
    </source>
</evidence>
<dbReference type="Gene3D" id="3.30.40.10">
    <property type="entry name" value="Zinc/RING finger domain, C3HC4 (zinc finger)"/>
    <property type="match status" value="2"/>
</dbReference>
<dbReference type="GO" id="GO:0008270">
    <property type="term" value="F:zinc ion binding"/>
    <property type="evidence" value="ECO:0007669"/>
    <property type="project" value="UniProtKB-KW"/>
</dbReference>
<accession>A0A1L7WDV1</accession>
<dbReference type="Pfam" id="PF01363">
    <property type="entry name" value="FYVE"/>
    <property type="match status" value="1"/>
</dbReference>
<dbReference type="InterPro" id="IPR011011">
    <property type="entry name" value="Znf_FYVE_PHD"/>
</dbReference>
<feature type="compositionally biased region" description="Polar residues" evidence="5">
    <location>
        <begin position="129"/>
        <end position="140"/>
    </location>
</feature>
<feature type="region of interest" description="Disordered" evidence="5">
    <location>
        <begin position="539"/>
        <end position="575"/>
    </location>
</feature>
<dbReference type="AlphaFoldDB" id="A0A1L7WDV1"/>
<feature type="compositionally biased region" description="Polar residues" evidence="5">
    <location>
        <begin position="540"/>
        <end position="572"/>
    </location>
</feature>
<feature type="region of interest" description="Disordered" evidence="5">
    <location>
        <begin position="407"/>
        <end position="426"/>
    </location>
</feature>
<dbReference type="CDD" id="cd15737">
    <property type="entry name" value="FYVE2_Vac1p_like"/>
    <property type="match status" value="1"/>
</dbReference>
<dbReference type="OrthoDB" id="660555at2759"/>
<dbReference type="EMBL" id="FJOG01000001">
    <property type="protein sequence ID" value="CZR50962.1"/>
    <property type="molecule type" value="Genomic_DNA"/>
</dbReference>
<keyword evidence="3" id="KW-0862">Zinc</keyword>
<dbReference type="Proteomes" id="UP000184330">
    <property type="component" value="Unassembled WGS sequence"/>
</dbReference>
<feature type="region of interest" description="Disordered" evidence="5">
    <location>
        <begin position="21"/>
        <end position="194"/>
    </location>
</feature>
<evidence type="ECO:0008006" key="10">
    <source>
        <dbReference type="Google" id="ProtNLM"/>
    </source>
</evidence>
<evidence type="ECO:0000256" key="4">
    <source>
        <dbReference type="PROSITE-ProRule" id="PRU00175"/>
    </source>
</evidence>
<protein>
    <recommendedName>
        <fullName evidence="10">PIB1-phosphatidylinositol(3)-phosphate binding protein</fullName>
    </recommendedName>
</protein>
<name>A0A1L7WDV1_9HELO</name>
<dbReference type="InterPro" id="IPR001841">
    <property type="entry name" value="Znf_RING"/>
</dbReference>
<reference evidence="8 9" key="1">
    <citation type="submission" date="2016-03" db="EMBL/GenBank/DDBJ databases">
        <authorList>
            <person name="Ploux O."/>
        </authorList>
    </citation>
    <scope>NUCLEOTIDE SEQUENCE [LARGE SCALE GENOMIC DNA]</scope>
    <source>
        <strain evidence="8 9">UAMH 11012</strain>
    </source>
</reference>
<feature type="domain" description="FYVE-type" evidence="7">
    <location>
        <begin position="238"/>
        <end position="332"/>
    </location>
</feature>
<evidence type="ECO:0000313" key="8">
    <source>
        <dbReference type="EMBL" id="CZR50962.1"/>
    </source>
</evidence>
<dbReference type="PROSITE" id="PS50089">
    <property type="entry name" value="ZF_RING_2"/>
    <property type="match status" value="1"/>
</dbReference>
<dbReference type="PROSITE" id="PS50178">
    <property type="entry name" value="ZF_FYVE"/>
    <property type="match status" value="1"/>
</dbReference>
<dbReference type="PANTHER" id="PTHR23164:SF30">
    <property type="entry name" value="EARLY ENDOSOME ANTIGEN 1"/>
    <property type="match status" value="1"/>
</dbReference>
<dbReference type="InterPro" id="IPR013083">
    <property type="entry name" value="Znf_RING/FYVE/PHD"/>
</dbReference>